<evidence type="ECO:0008006" key="3">
    <source>
        <dbReference type="Google" id="ProtNLM"/>
    </source>
</evidence>
<proteinExistence type="predicted"/>
<dbReference type="Gene3D" id="1.10.510.10">
    <property type="entry name" value="Transferase(Phosphotransferase) domain 1"/>
    <property type="match status" value="1"/>
</dbReference>
<feature type="compositionally biased region" description="Basic and acidic residues" evidence="1">
    <location>
        <begin position="212"/>
        <end position="224"/>
    </location>
</feature>
<dbReference type="EMBL" id="MN739108">
    <property type="protein sequence ID" value="QHS89295.1"/>
    <property type="molecule type" value="Genomic_DNA"/>
</dbReference>
<evidence type="ECO:0000256" key="1">
    <source>
        <dbReference type="SAM" id="MobiDB-lite"/>
    </source>
</evidence>
<accession>A0A6C0BAL0</accession>
<feature type="compositionally biased region" description="Basic and acidic residues" evidence="1">
    <location>
        <begin position="232"/>
        <end position="241"/>
    </location>
</feature>
<feature type="compositionally biased region" description="Acidic residues" evidence="1">
    <location>
        <begin position="260"/>
        <end position="272"/>
    </location>
</feature>
<protein>
    <recommendedName>
        <fullName evidence="3">Protein kinase domain-containing protein</fullName>
    </recommendedName>
</protein>
<organism evidence="2">
    <name type="scientific">viral metagenome</name>
    <dbReference type="NCBI Taxonomy" id="1070528"/>
    <lineage>
        <taxon>unclassified sequences</taxon>
        <taxon>metagenomes</taxon>
        <taxon>organismal metagenomes</taxon>
    </lineage>
</organism>
<feature type="region of interest" description="Disordered" evidence="1">
    <location>
        <begin position="210"/>
        <end position="272"/>
    </location>
</feature>
<reference evidence="2" key="1">
    <citation type="journal article" date="2020" name="Nature">
        <title>Giant virus diversity and host interactions through global metagenomics.</title>
        <authorList>
            <person name="Schulz F."/>
            <person name="Roux S."/>
            <person name="Paez-Espino D."/>
            <person name="Jungbluth S."/>
            <person name="Walsh D.A."/>
            <person name="Denef V.J."/>
            <person name="McMahon K.D."/>
            <person name="Konstantinidis K.T."/>
            <person name="Eloe-Fadrosh E.A."/>
            <person name="Kyrpides N.C."/>
            <person name="Woyke T."/>
        </authorList>
    </citation>
    <scope>NUCLEOTIDE SEQUENCE</scope>
    <source>
        <strain evidence="2">GVMAG-M-3300010158-60</strain>
    </source>
</reference>
<name>A0A6C0BAL0_9ZZZZ</name>
<evidence type="ECO:0000313" key="2">
    <source>
        <dbReference type="EMBL" id="QHS89295.1"/>
    </source>
</evidence>
<dbReference type="AlphaFoldDB" id="A0A6C0BAL0"/>
<sequence>MDKLRGMQLPAPRFLLDPLSEDLQNVKGYKNLQTFFPAMTKVFKINKFQSDQARLDTPWQILSVDCSGNQGFCHVILKEGDVITRKPAYLKVTHLLDPVRWMKGGYSLPKESGLPWHSKTWTAAWHKIQDPWNQAYVEVMATYALSKLRIQGVSPHFNYFYGSFCAKADMYRYNINDDFSSFRNTRWFWKGSDRGLYTLTVLKNGSAEDVPEEVKNDLLTKPEYDENEDDDKSSLDSIDYKEGDEEGSLHSASLESMSFAEEDEEDEEEEDEQYAVYASIPNFPVMLIFTEPNEDTMDSLLNPDKHSVKPGSPEWEIMWSAWIFQVIAAECVMQKVFGMTHNDLHTNNIVWSKTDLEYLYYKDAAGVHWKVPTYGKIFRLIDFGRSIFSINNTMLVSDDFRAGNDADGQYSFPPLHPKPREIVPPNPSFDLSRLSVSLFESLFPVKPEDSESRAILSEEEGLIVRESVSSLYNVLWSWMVDDDDRNILVTADGDERFPDFDLYKHIAAKVHNAVPSAQVYKAPFSQFQTKEAVEKAYSLFI</sequence>